<proteinExistence type="predicted"/>
<keyword evidence="1" id="KW-0812">Transmembrane</keyword>
<gene>
    <name evidence="2" type="ORF">MUK42_24838</name>
</gene>
<feature type="transmembrane region" description="Helical" evidence="1">
    <location>
        <begin position="32"/>
        <end position="53"/>
    </location>
</feature>
<evidence type="ECO:0000313" key="3">
    <source>
        <dbReference type="Proteomes" id="UP001055439"/>
    </source>
</evidence>
<evidence type="ECO:0000256" key="1">
    <source>
        <dbReference type="SAM" id="Phobius"/>
    </source>
</evidence>
<reference evidence="2" key="1">
    <citation type="submission" date="2022-05" db="EMBL/GenBank/DDBJ databases">
        <title>The Musa troglodytarum L. genome provides insights into the mechanism of non-climacteric behaviour and enrichment of carotenoids.</title>
        <authorList>
            <person name="Wang J."/>
        </authorList>
    </citation>
    <scope>NUCLEOTIDE SEQUENCE</scope>
    <source>
        <tissue evidence="2">Leaf</tissue>
    </source>
</reference>
<keyword evidence="1" id="KW-0472">Membrane</keyword>
<sequence length="85" mass="9415">MIRYISDGSAIREAAFPNASALGSVLPSPLRAAALNTLAISWASLYSFFLGWISRKHQYKTEKVIHQRFSLEVAFAVDNIRNGDS</sequence>
<dbReference type="EMBL" id="CP097511">
    <property type="protein sequence ID" value="URE44472.1"/>
    <property type="molecule type" value="Genomic_DNA"/>
</dbReference>
<name>A0A9E7IAR2_9LILI</name>
<keyword evidence="3" id="KW-1185">Reference proteome</keyword>
<keyword evidence="1" id="KW-1133">Transmembrane helix</keyword>
<dbReference type="Proteomes" id="UP001055439">
    <property type="component" value="Chromosome 9"/>
</dbReference>
<dbReference type="AlphaFoldDB" id="A0A9E7IAR2"/>
<protein>
    <submittedName>
        <fullName evidence="2">Uncharacterized protein</fullName>
    </submittedName>
</protein>
<accession>A0A9E7IAR2</accession>
<organism evidence="2 3">
    <name type="scientific">Musa troglodytarum</name>
    <name type="common">fe'i banana</name>
    <dbReference type="NCBI Taxonomy" id="320322"/>
    <lineage>
        <taxon>Eukaryota</taxon>
        <taxon>Viridiplantae</taxon>
        <taxon>Streptophyta</taxon>
        <taxon>Embryophyta</taxon>
        <taxon>Tracheophyta</taxon>
        <taxon>Spermatophyta</taxon>
        <taxon>Magnoliopsida</taxon>
        <taxon>Liliopsida</taxon>
        <taxon>Zingiberales</taxon>
        <taxon>Musaceae</taxon>
        <taxon>Musa</taxon>
    </lineage>
</organism>
<evidence type="ECO:0000313" key="2">
    <source>
        <dbReference type="EMBL" id="URE44472.1"/>
    </source>
</evidence>